<evidence type="ECO:0000313" key="1">
    <source>
        <dbReference type="EMBL" id="MBB5685655.1"/>
    </source>
</evidence>
<proteinExistence type="predicted"/>
<evidence type="ECO:0000313" key="2">
    <source>
        <dbReference type="Proteomes" id="UP000549617"/>
    </source>
</evidence>
<dbReference type="Proteomes" id="UP000549617">
    <property type="component" value="Unassembled WGS sequence"/>
</dbReference>
<keyword evidence="2" id="KW-1185">Reference proteome</keyword>
<name>A0A7W9EF32_9SPHN</name>
<dbReference type="RefSeq" id="WP_184017151.1">
    <property type="nucleotide sequence ID" value="NZ_JACIJC010000002.1"/>
</dbReference>
<reference evidence="1 2" key="1">
    <citation type="submission" date="2020-08" db="EMBL/GenBank/DDBJ databases">
        <title>Genomic Encyclopedia of Type Strains, Phase IV (KMG-IV): sequencing the most valuable type-strain genomes for metagenomic binning, comparative biology and taxonomic classification.</title>
        <authorList>
            <person name="Goeker M."/>
        </authorList>
    </citation>
    <scope>NUCLEOTIDE SEQUENCE [LARGE SCALE GENOMIC DNA]</scope>
    <source>
        <strain evidence="1 2">DSM 25079</strain>
    </source>
</reference>
<dbReference type="AlphaFoldDB" id="A0A7W9EF32"/>
<accession>A0A7W9EF32</accession>
<sequence length="54" mass="6261">MANIRGYHIRVVPPLEDVNLDADRPTYRQARLYANALRLSYLWDVRDLTSGEDA</sequence>
<gene>
    <name evidence="1" type="ORF">FHS49_001663</name>
</gene>
<organism evidence="1 2">
    <name type="scientific">Sphingobium boeckii</name>
    <dbReference type="NCBI Taxonomy" id="1082345"/>
    <lineage>
        <taxon>Bacteria</taxon>
        <taxon>Pseudomonadati</taxon>
        <taxon>Pseudomonadota</taxon>
        <taxon>Alphaproteobacteria</taxon>
        <taxon>Sphingomonadales</taxon>
        <taxon>Sphingomonadaceae</taxon>
        <taxon>Sphingobium</taxon>
    </lineage>
</organism>
<dbReference type="EMBL" id="JACIJC010000002">
    <property type="protein sequence ID" value="MBB5685655.1"/>
    <property type="molecule type" value="Genomic_DNA"/>
</dbReference>
<protein>
    <submittedName>
        <fullName evidence="1">Uncharacterized protein</fullName>
    </submittedName>
</protein>
<comment type="caution">
    <text evidence="1">The sequence shown here is derived from an EMBL/GenBank/DDBJ whole genome shotgun (WGS) entry which is preliminary data.</text>
</comment>